<dbReference type="VEuPathDB" id="PlasmoDB:PocGH01_13044300"/>
<sequence length="1080" mass="128800">MLRSTGKSTPDTLEDKNNRDRTNIYNKRIEKEIKNLKESKLIDNENVYITFNHVDQVDQYNDTCNSGDIKKNRYFYFLQTFNEKYFLNETFFLNNFKYHLNIIKTNNSISHINKGENNFVNYAELGKYNLCKDMLCPFFSLYDTLNFEVVFNNFPSFLNEISYFLEFFEIFKNGFVKEQNVFNSLENNQQGENISCKAEKQDNLHFFTNIFFEIIYKDFTTNLIKVQGEIINKLLYSNTYEKDCMYNNFLLFFHKYYSIKESMVYSFFIFDDYPFSKPCVNVDHLPFPFLRKKNQKKLTGDIYNKRNILNILLNEKKWIPKITLENLFEESQKFVHKLFFYYQYKIYLLYYYLNKHIIFSRFFEYKCIIDFETYHLVYSYVAKVDKKIVAQKKNGKIKNYSNLLYSINNCECINQDVIFYKFFYTYKKLKRKDLQVKDVENSSIRYEKKKRYEYYVYLFFLLFIFLLPLVIKNVYIHQTYEISNYLIDAKESYFASEDVKQMSHIKKHPLFYAYINALNFVSSHSGVDTENVRKNGEFDGKDELNWIADRESNKTEGNGGERDGNEHHGSAIPREKYPVKSNLLILMLLAISEFLLFSLGVIYNLQLLRKRFQHNNFVVNVCSSMLILYNPILFSGQANYITVLSIGFLFWSVNLILLKRIFLSIVVYFVSIYLNVANVSYVFPFLFIYVYINSRYVIKRGNQVKIRFKNKQEIFKYILIYIFLFIIMSYFLIYILSDDNFFGLRHFKKGFHFYNSYFDTTENIFMYYKTPLKFDKTTSTSTSPNNSINSHSNTYLGFPVIITYIPLILTLIFNYLFVVNTIMKLYTSLMFSSILFFLTSSTLFCSNYFLTCLLVLLLLFINILGNSSILVNILFSSYIIITSENFNVSIFVVSTVYFLFHIYLMRPSSNFIRNINYQAKIGTQLVVHLFNYFVSNVIYLYKTSIKNFVMSFVIMIFPTSASSIISPPNEKDIQNIVQKKEIQKKIIFCLYSHLSHDYLLIPLSCFSFLLFLMVGTLKLFFPQVSIKISLFVLKLFTHLSLITMLLLFYTKRRNFEKYDFLSIPHSAYKRTFPLERSKKL</sequence>
<dbReference type="VEuPathDB" id="PlasmoDB:POWCR01_130041000"/>
<gene>
    <name evidence="4" type="primary">PowCR01_130041000</name>
    <name evidence="4" type="ORF">POWCR01_130041000</name>
</gene>
<feature type="transmembrane region" description="Helical" evidence="3">
    <location>
        <begin position="886"/>
        <end position="904"/>
    </location>
</feature>
<feature type="transmembrane region" description="Helical" evidence="3">
    <location>
        <begin position="665"/>
        <end position="692"/>
    </location>
</feature>
<feature type="transmembrane region" description="Helical" evidence="3">
    <location>
        <begin position="986"/>
        <end position="1014"/>
    </location>
</feature>
<dbReference type="Proteomes" id="UP000243200">
    <property type="component" value="Chromosome 13"/>
</dbReference>
<evidence type="ECO:0000313" key="5">
    <source>
        <dbReference type="Proteomes" id="UP000243200"/>
    </source>
</evidence>
<evidence type="ECO:0008006" key="6">
    <source>
        <dbReference type="Google" id="ProtNLM"/>
    </source>
</evidence>
<evidence type="ECO:0000256" key="1">
    <source>
        <dbReference type="SAM" id="Coils"/>
    </source>
</evidence>
<feature type="transmembrane region" description="Helical" evidence="3">
    <location>
        <begin position="795"/>
        <end position="817"/>
    </location>
</feature>
<feature type="transmembrane region" description="Helical" evidence="3">
    <location>
        <begin position="1026"/>
        <end position="1049"/>
    </location>
</feature>
<evidence type="ECO:0000256" key="2">
    <source>
        <dbReference type="SAM" id="MobiDB-lite"/>
    </source>
</evidence>
<feature type="transmembrane region" description="Helical" evidence="3">
    <location>
        <begin position="829"/>
        <end position="850"/>
    </location>
</feature>
<keyword evidence="3" id="KW-1133">Transmembrane helix</keyword>
<accession>A0A1C3KXF2</accession>
<keyword evidence="3" id="KW-0472">Membrane</keyword>
<feature type="transmembrane region" description="Helical" evidence="3">
    <location>
        <begin position="857"/>
        <end position="880"/>
    </location>
</feature>
<organism evidence="4 5">
    <name type="scientific">Plasmodium ovale</name>
    <name type="common">malaria parasite P. ovale</name>
    <dbReference type="NCBI Taxonomy" id="36330"/>
    <lineage>
        <taxon>Eukaryota</taxon>
        <taxon>Sar</taxon>
        <taxon>Alveolata</taxon>
        <taxon>Apicomplexa</taxon>
        <taxon>Aconoidasida</taxon>
        <taxon>Haemosporida</taxon>
        <taxon>Plasmodiidae</taxon>
        <taxon>Plasmodium</taxon>
        <taxon>Plasmodium (Plasmodium)</taxon>
    </lineage>
</organism>
<keyword evidence="3" id="KW-0812">Transmembrane</keyword>
<feature type="transmembrane region" description="Helical" evidence="3">
    <location>
        <begin position="454"/>
        <end position="471"/>
    </location>
</feature>
<keyword evidence="1" id="KW-0175">Coiled coil</keyword>
<dbReference type="EMBL" id="LT594517">
    <property type="protein sequence ID" value="SBT78911.1"/>
    <property type="molecule type" value="Genomic_DNA"/>
</dbReference>
<feature type="region of interest" description="Disordered" evidence="2">
    <location>
        <begin position="551"/>
        <end position="572"/>
    </location>
</feature>
<feature type="coiled-coil region" evidence="1">
    <location>
        <begin position="19"/>
        <end position="46"/>
    </location>
</feature>
<feature type="transmembrane region" description="Helical" evidence="3">
    <location>
        <begin position="583"/>
        <end position="605"/>
    </location>
</feature>
<feature type="transmembrane region" description="Helical" evidence="3">
    <location>
        <begin position="948"/>
        <end position="965"/>
    </location>
</feature>
<protein>
    <recommendedName>
        <fullName evidence="6">GPI transamidase subunit PIG-U</fullName>
    </recommendedName>
</protein>
<dbReference type="AlphaFoldDB" id="A0A1C3KXF2"/>
<dbReference type="OrthoDB" id="372506at2759"/>
<reference evidence="4 5" key="1">
    <citation type="submission" date="2016-06" db="EMBL/GenBank/DDBJ databases">
        <authorList>
            <consortium name="Pathogen Informatics"/>
        </authorList>
    </citation>
    <scope>NUCLEOTIDE SEQUENCE [LARGE SCALE GENOMIC DNA]</scope>
    <source>
        <strain evidence="4">PowCR01</strain>
    </source>
</reference>
<feature type="transmembrane region" description="Helical" evidence="3">
    <location>
        <begin position="925"/>
        <end position="942"/>
    </location>
</feature>
<name>A0A1C3KXF2_PLAOA</name>
<proteinExistence type="predicted"/>
<feature type="transmembrane region" description="Helical" evidence="3">
    <location>
        <begin position="714"/>
        <end position="736"/>
    </location>
</feature>
<evidence type="ECO:0000256" key="3">
    <source>
        <dbReference type="SAM" id="Phobius"/>
    </source>
</evidence>
<evidence type="ECO:0000313" key="4">
    <source>
        <dbReference type="EMBL" id="SBT78911.1"/>
    </source>
</evidence>